<dbReference type="PROSITE" id="PS51253">
    <property type="entry name" value="HTH_CENPB"/>
    <property type="match status" value="1"/>
</dbReference>
<dbReference type="Proteomes" id="UP000076154">
    <property type="component" value="Unassembled WGS sequence"/>
</dbReference>
<evidence type="ECO:0000256" key="1">
    <source>
        <dbReference type="ARBA" id="ARBA00023125"/>
    </source>
</evidence>
<dbReference type="Pfam" id="PF03184">
    <property type="entry name" value="DDE_1"/>
    <property type="match status" value="1"/>
</dbReference>
<dbReference type="GO" id="GO:0005634">
    <property type="term" value="C:nucleus"/>
    <property type="evidence" value="ECO:0007669"/>
    <property type="project" value="TreeGrafter"/>
</dbReference>
<keyword evidence="6" id="KW-1185">Reference proteome</keyword>
<accession>A0A369JMA7</accession>
<comment type="caution">
    <text evidence="5">The sequence shown here is derived from an EMBL/GenBank/DDBJ whole genome shotgun (WGS) entry which is preliminary data.</text>
</comment>
<dbReference type="InterPro" id="IPR004875">
    <property type="entry name" value="DDE_SF_endonuclease_dom"/>
</dbReference>
<keyword evidence="2" id="KW-0175">Coiled coil</keyword>
<reference evidence="5" key="1">
    <citation type="submission" date="2018-04" db="EMBL/GenBank/DDBJ databases">
        <title>Whole genome sequencing of Hypsizygus marmoreus.</title>
        <authorList>
            <person name="Choi I.-G."/>
            <person name="Min B."/>
            <person name="Kim J.-G."/>
            <person name="Kim S."/>
            <person name="Oh Y.-L."/>
            <person name="Kong W.-S."/>
            <person name="Park H."/>
            <person name="Jeong J."/>
            <person name="Song E.-S."/>
        </authorList>
    </citation>
    <scope>NUCLEOTIDE SEQUENCE [LARGE SCALE GENOMIC DNA]</scope>
    <source>
        <strain evidence="5">51987-8</strain>
    </source>
</reference>
<evidence type="ECO:0000313" key="6">
    <source>
        <dbReference type="Proteomes" id="UP000076154"/>
    </source>
</evidence>
<feature type="compositionally biased region" description="Low complexity" evidence="3">
    <location>
        <begin position="475"/>
        <end position="493"/>
    </location>
</feature>
<dbReference type="STRING" id="39966.A0A369JMA7"/>
<dbReference type="InterPro" id="IPR006600">
    <property type="entry name" value="HTH_CenpB_DNA-bd_dom"/>
</dbReference>
<dbReference type="OrthoDB" id="2917041at2759"/>
<dbReference type="InParanoid" id="A0A369JMA7"/>
<protein>
    <recommendedName>
        <fullName evidence="4">HTH CENPB-type domain-containing protein</fullName>
    </recommendedName>
</protein>
<dbReference type="InterPro" id="IPR050863">
    <property type="entry name" value="CenT-Element_Derived"/>
</dbReference>
<name>A0A369JMA7_HYPMA</name>
<evidence type="ECO:0000313" key="5">
    <source>
        <dbReference type="EMBL" id="RDB22968.1"/>
    </source>
</evidence>
<dbReference type="PANTHER" id="PTHR19303:SF74">
    <property type="entry name" value="POGO TRANSPOSABLE ELEMENT WITH KRAB DOMAIN"/>
    <property type="match status" value="1"/>
</dbReference>
<feature type="compositionally biased region" description="Polar residues" evidence="3">
    <location>
        <begin position="494"/>
        <end position="524"/>
    </location>
</feature>
<dbReference type="EMBL" id="LUEZ02000048">
    <property type="protein sequence ID" value="RDB22968.1"/>
    <property type="molecule type" value="Genomic_DNA"/>
</dbReference>
<dbReference type="PANTHER" id="PTHR19303">
    <property type="entry name" value="TRANSPOSON"/>
    <property type="match status" value="1"/>
</dbReference>
<organism evidence="5 6">
    <name type="scientific">Hypsizygus marmoreus</name>
    <name type="common">White beech mushroom</name>
    <name type="synonym">Agaricus marmoreus</name>
    <dbReference type="NCBI Taxonomy" id="39966"/>
    <lineage>
        <taxon>Eukaryota</taxon>
        <taxon>Fungi</taxon>
        <taxon>Dikarya</taxon>
        <taxon>Basidiomycota</taxon>
        <taxon>Agaricomycotina</taxon>
        <taxon>Agaricomycetes</taxon>
        <taxon>Agaricomycetidae</taxon>
        <taxon>Agaricales</taxon>
        <taxon>Tricholomatineae</taxon>
        <taxon>Lyophyllaceae</taxon>
        <taxon>Hypsizygus</taxon>
    </lineage>
</organism>
<feature type="region of interest" description="Disordered" evidence="3">
    <location>
        <begin position="689"/>
        <end position="771"/>
    </location>
</feature>
<evidence type="ECO:0000256" key="3">
    <source>
        <dbReference type="SAM" id="MobiDB-lite"/>
    </source>
</evidence>
<evidence type="ECO:0000259" key="4">
    <source>
        <dbReference type="PROSITE" id="PS51253"/>
    </source>
</evidence>
<feature type="compositionally biased region" description="Basic and acidic residues" evidence="3">
    <location>
        <begin position="713"/>
        <end position="726"/>
    </location>
</feature>
<dbReference type="GO" id="GO:0003677">
    <property type="term" value="F:DNA binding"/>
    <property type="evidence" value="ECO:0007669"/>
    <property type="project" value="UniProtKB-KW"/>
</dbReference>
<feature type="domain" description="HTH CENPB-type" evidence="4">
    <location>
        <begin position="84"/>
        <end position="156"/>
    </location>
</feature>
<proteinExistence type="predicted"/>
<gene>
    <name evidence="5" type="ORF">Hypma_009914</name>
</gene>
<feature type="compositionally biased region" description="Acidic residues" evidence="3">
    <location>
        <begin position="750"/>
        <end position="771"/>
    </location>
</feature>
<feature type="coiled-coil region" evidence="2">
    <location>
        <begin position="654"/>
        <end position="682"/>
    </location>
</feature>
<evidence type="ECO:0000256" key="2">
    <source>
        <dbReference type="SAM" id="Coils"/>
    </source>
</evidence>
<sequence>MPGRPKSIARKKREHHLLCEKWMAKAVELYEVEQLKDKEDHTRMGLREVCRYIEGQCWEETKVKVHLDKMTLSRRLRGIHSQAESNAEKGWLTTEEEKVILDFTLKHAQMGWPLSRRRIEEHANEICRGRYGDHFDGLGKNWTKRFVQRHCDVLKGCWTRPLEGPRARAGNPVTKKAFFDILEQTINGGDDEDPIPAELIYGADESGFQQGVGTKEWAYGGAKDSILHQQRSGSRENITVMVTICADGTSIPPAVIFKGEGYQVSWKQDNPLKASLGYSKKGYLDGEIGVEWIKQFDECTREKAAGRQRLLLVDGFGAHYTHAFLKYARENKIHILCYPSHSTHLYQGLDVVIFSIMKTTWGRCRDALERDTNQVVDKTNFLSVYADAHLQTLTKENIVAAFKATGIVPFNPDVITTEMLAPSITTSTHGQLPLPMESPVRVIYDMLDCYVARQSIDTEMETESSPINEIMDCLTPATNPTSPTSTPLTSSHTKSISTDMPTRPSSPHAQTHTPTPSHNEPTQTTPIREAVQQLRSTSASFLVSAETPRSTMRIPTFKPYTISPFQHRYSSLINRTPATAHEEELRAALEDLERRDTHRKHQMVGMQAHVILQGMHVGKIQRHLQAAEEKRSKKKSKKIVGDGMPRLMSGDNVFAMIDAAEKQAEKEAEEKEERRIAREEHREALARWKAVENQRKERNKQRRAAHQASVKAWEAERDLAKTERRLAKWSKPRLQGIEKPIPRPSKPAVDESEDEDHGGDEEMEDEVGMGN</sequence>
<dbReference type="Pfam" id="PF03221">
    <property type="entry name" value="HTH_Tnp_Tc5"/>
    <property type="match status" value="1"/>
</dbReference>
<dbReference type="AlphaFoldDB" id="A0A369JMA7"/>
<feature type="region of interest" description="Disordered" evidence="3">
    <location>
        <begin position="473"/>
        <end position="524"/>
    </location>
</feature>
<keyword evidence="1" id="KW-0238">DNA-binding</keyword>